<dbReference type="Proteomes" id="UP000284772">
    <property type="component" value="Unassembled WGS sequence"/>
</dbReference>
<dbReference type="EMBL" id="QRPE01000033">
    <property type="protein sequence ID" value="RHL87705.1"/>
    <property type="molecule type" value="Genomic_DNA"/>
</dbReference>
<feature type="compositionally biased region" description="Acidic residues" evidence="1">
    <location>
        <begin position="216"/>
        <end position="232"/>
    </location>
</feature>
<organism evidence="3 5">
    <name type="scientific">Bacteroides intestinalis</name>
    <dbReference type="NCBI Taxonomy" id="329854"/>
    <lineage>
        <taxon>Bacteria</taxon>
        <taxon>Pseudomonadati</taxon>
        <taxon>Bacteroidota</taxon>
        <taxon>Bacteroidia</taxon>
        <taxon>Bacteroidales</taxon>
        <taxon>Bacteroidaceae</taxon>
        <taxon>Bacteroides</taxon>
    </lineage>
</organism>
<dbReference type="AlphaFoldDB" id="A0A412PGU3"/>
<feature type="compositionally biased region" description="Acidic residues" evidence="1">
    <location>
        <begin position="194"/>
        <end position="203"/>
    </location>
</feature>
<feature type="compositionally biased region" description="Low complexity" evidence="1">
    <location>
        <begin position="204"/>
        <end position="215"/>
    </location>
</feature>
<gene>
    <name evidence="2" type="ORF">DWX27_04320</name>
    <name evidence="3" type="ORF">DWZ95_20520</name>
</gene>
<comment type="caution">
    <text evidence="3">The sequence shown here is derived from an EMBL/GenBank/DDBJ whole genome shotgun (WGS) entry which is preliminary data.</text>
</comment>
<name>A0A412PGU3_9BACE</name>
<evidence type="ECO:0000313" key="2">
    <source>
        <dbReference type="EMBL" id="RGT57386.1"/>
    </source>
</evidence>
<evidence type="ECO:0000313" key="5">
    <source>
        <dbReference type="Proteomes" id="UP000285013"/>
    </source>
</evidence>
<sequence length="299" mass="34738">MTPVHLQQWIQHPEALNRDTLYELRTLVTRYPYFQSLRLLYLKNLYVLHDVNFGAELRKAVLYVSDRRVLFYLIEGDRYALHPRTSESVVGRELEEEPSIDRTLSLIDAFLATVPEEHSQTTELDYSMDYTAYLMQDDEDTDEADTSSTVPVEVPKLRGQDLIDGFIRQSETEEGISLKLLKEENPLLLPLIEEEEDEVEEETPVIAEEIPQPTEVETEQEDDSEDTDTDEETTPKSASDDLDDSCFTETLAKIYIKQRRYDKALEIIKKLSLNYPKKNAYFADQIRFLEKLIINAKSK</sequence>
<dbReference type="Proteomes" id="UP000285013">
    <property type="component" value="Unassembled WGS sequence"/>
</dbReference>
<reference evidence="4 5" key="1">
    <citation type="submission" date="2018-08" db="EMBL/GenBank/DDBJ databases">
        <title>A genome reference for cultivated species of the human gut microbiota.</title>
        <authorList>
            <person name="Zou Y."/>
            <person name="Xue W."/>
            <person name="Luo G."/>
        </authorList>
    </citation>
    <scope>NUCLEOTIDE SEQUENCE [LARGE SCALE GENOMIC DNA]</scope>
    <source>
        <strain evidence="2 4">AF19-10AC</strain>
        <strain evidence="3 5">AF36-16BH</strain>
    </source>
</reference>
<proteinExistence type="predicted"/>
<evidence type="ECO:0000313" key="4">
    <source>
        <dbReference type="Proteomes" id="UP000284772"/>
    </source>
</evidence>
<evidence type="ECO:0000313" key="3">
    <source>
        <dbReference type="EMBL" id="RHL87705.1"/>
    </source>
</evidence>
<dbReference type="EMBL" id="QRWT01000002">
    <property type="protein sequence ID" value="RGT57386.1"/>
    <property type="molecule type" value="Genomic_DNA"/>
</dbReference>
<accession>A0A412PGU3</accession>
<evidence type="ECO:0000256" key="1">
    <source>
        <dbReference type="SAM" id="MobiDB-lite"/>
    </source>
</evidence>
<protein>
    <submittedName>
        <fullName evidence="3">Tetratricopeptide repeat protein</fullName>
    </submittedName>
</protein>
<feature type="region of interest" description="Disordered" evidence="1">
    <location>
        <begin position="194"/>
        <end position="243"/>
    </location>
</feature>
<dbReference type="RefSeq" id="WP_115502452.1">
    <property type="nucleotide sequence ID" value="NZ_BAABZC010000003.1"/>
</dbReference>